<accession>A0AAE1C8Y4</accession>
<dbReference type="AlphaFoldDB" id="A0AAE1C8Y4"/>
<proteinExistence type="predicted"/>
<dbReference type="EMBL" id="JAULSO010000004">
    <property type="protein sequence ID" value="KAK3683622.1"/>
    <property type="molecule type" value="Genomic_DNA"/>
</dbReference>
<reference evidence="1" key="1">
    <citation type="journal article" date="2023" name="Mol. Phylogenet. Evol.">
        <title>Genome-scale phylogeny and comparative genomics of the fungal order Sordariales.</title>
        <authorList>
            <person name="Hensen N."/>
            <person name="Bonometti L."/>
            <person name="Westerberg I."/>
            <person name="Brannstrom I.O."/>
            <person name="Guillou S."/>
            <person name="Cros-Aarteil S."/>
            <person name="Calhoun S."/>
            <person name="Haridas S."/>
            <person name="Kuo A."/>
            <person name="Mondo S."/>
            <person name="Pangilinan J."/>
            <person name="Riley R."/>
            <person name="LaButti K."/>
            <person name="Andreopoulos B."/>
            <person name="Lipzen A."/>
            <person name="Chen C."/>
            <person name="Yan M."/>
            <person name="Daum C."/>
            <person name="Ng V."/>
            <person name="Clum A."/>
            <person name="Steindorff A."/>
            <person name="Ohm R.A."/>
            <person name="Martin F."/>
            <person name="Silar P."/>
            <person name="Natvig D.O."/>
            <person name="Lalanne C."/>
            <person name="Gautier V."/>
            <person name="Ament-Velasquez S.L."/>
            <person name="Kruys A."/>
            <person name="Hutchinson M.I."/>
            <person name="Powell A.J."/>
            <person name="Barry K."/>
            <person name="Miller A.N."/>
            <person name="Grigoriev I.V."/>
            <person name="Debuchy R."/>
            <person name="Gladieux P."/>
            <person name="Hiltunen Thoren M."/>
            <person name="Johannesson H."/>
        </authorList>
    </citation>
    <scope>NUCLEOTIDE SEQUENCE</scope>
    <source>
        <strain evidence="1">CBS 314.62</strain>
    </source>
</reference>
<comment type="caution">
    <text evidence="1">The sequence shown here is derived from an EMBL/GenBank/DDBJ whole genome shotgun (WGS) entry which is preliminary data.</text>
</comment>
<keyword evidence="2" id="KW-1185">Reference proteome</keyword>
<evidence type="ECO:0000313" key="2">
    <source>
        <dbReference type="Proteomes" id="UP001270362"/>
    </source>
</evidence>
<gene>
    <name evidence="1" type="ORF">B0T22DRAFT_254813</name>
</gene>
<reference evidence="1" key="2">
    <citation type="submission" date="2023-06" db="EMBL/GenBank/DDBJ databases">
        <authorList>
            <consortium name="Lawrence Berkeley National Laboratory"/>
            <person name="Haridas S."/>
            <person name="Hensen N."/>
            <person name="Bonometti L."/>
            <person name="Westerberg I."/>
            <person name="Brannstrom I.O."/>
            <person name="Guillou S."/>
            <person name="Cros-Aarteil S."/>
            <person name="Calhoun S."/>
            <person name="Kuo A."/>
            <person name="Mondo S."/>
            <person name="Pangilinan J."/>
            <person name="Riley R."/>
            <person name="Labutti K."/>
            <person name="Andreopoulos B."/>
            <person name="Lipzen A."/>
            <person name="Chen C."/>
            <person name="Yanf M."/>
            <person name="Daum C."/>
            <person name="Ng V."/>
            <person name="Clum A."/>
            <person name="Steindorff A."/>
            <person name="Ohm R."/>
            <person name="Martin F."/>
            <person name="Silar P."/>
            <person name="Natvig D."/>
            <person name="Lalanne C."/>
            <person name="Gautier V."/>
            <person name="Ament-Velasquez S.L."/>
            <person name="Kruys A."/>
            <person name="Hutchinson M.I."/>
            <person name="Powell A.J."/>
            <person name="Barry K."/>
            <person name="Miller A.N."/>
            <person name="Grigoriev I.V."/>
            <person name="Debuchy R."/>
            <person name="Gladieux P."/>
            <person name="Thoren M.H."/>
            <person name="Johannesson H."/>
        </authorList>
    </citation>
    <scope>NUCLEOTIDE SEQUENCE</scope>
    <source>
        <strain evidence="1">CBS 314.62</strain>
    </source>
</reference>
<name>A0AAE1C8Y4_9PEZI</name>
<protein>
    <submittedName>
        <fullName evidence="1">Uncharacterized protein</fullName>
    </submittedName>
</protein>
<organism evidence="1 2">
    <name type="scientific">Podospora appendiculata</name>
    <dbReference type="NCBI Taxonomy" id="314037"/>
    <lineage>
        <taxon>Eukaryota</taxon>
        <taxon>Fungi</taxon>
        <taxon>Dikarya</taxon>
        <taxon>Ascomycota</taxon>
        <taxon>Pezizomycotina</taxon>
        <taxon>Sordariomycetes</taxon>
        <taxon>Sordariomycetidae</taxon>
        <taxon>Sordariales</taxon>
        <taxon>Podosporaceae</taxon>
        <taxon>Podospora</taxon>
    </lineage>
</organism>
<evidence type="ECO:0000313" key="1">
    <source>
        <dbReference type="EMBL" id="KAK3683622.1"/>
    </source>
</evidence>
<dbReference type="Proteomes" id="UP001270362">
    <property type="component" value="Unassembled WGS sequence"/>
</dbReference>
<sequence length="202" mass="22561">MLRSLDSWTFGRTDDDRGVRVHALMLPRLSCTVLIRSGSCIRLTDRPPAAANEAKKEPFFTPLYCPSFFAVEWMQRWLAGSKRCFHARSHPGHCAAQAKNAKHSETHMSQPELLRQDPVAGAKAEPIPAAPFADEKRLGIFTDQCLVGLTRRREQGSVAIASTSELCHPCHACLFRDRLLARDGCSDEALRELGLLAWNRHA</sequence>